<evidence type="ECO:0000259" key="5">
    <source>
        <dbReference type="Pfam" id="PF18569"/>
    </source>
</evidence>
<dbReference type="GO" id="GO:0017101">
    <property type="term" value="C:aminoacyl-tRNA synthetase multienzyme complex"/>
    <property type="evidence" value="ECO:0007669"/>
    <property type="project" value="InterPro"/>
</dbReference>
<dbReference type="Pfam" id="PF18569">
    <property type="entry name" value="Thioredoxin_16"/>
    <property type="match status" value="1"/>
</dbReference>
<dbReference type="OrthoDB" id="424586at2759"/>
<keyword evidence="3" id="KW-0648">Protein biosynthesis</keyword>
<feature type="domain" description="AIMP2 thioredoxin-like" evidence="5">
    <location>
        <begin position="192"/>
        <end position="266"/>
    </location>
</feature>
<dbReference type="InterPro" id="IPR041503">
    <property type="entry name" value="AIMP2_thioredoxin"/>
</dbReference>
<evidence type="ECO:0000313" key="7">
    <source>
        <dbReference type="Proteomes" id="UP000279307"/>
    </source>
</evidence>
<feature type="region of interest" description="Disordered" evidence="4">
    <location>
        <begin position="27"/>
        <end position="48"/>
    </location>
</feature>
<evidence type="ECO:0000256" key="3">
    <source>
        <dbReference type="ARBA" id="ARBA00022917"/>
    </source>
</evidence>
<dbReference type="EMBL" id="QOIP01000009">
    <property type="protein sequence ID" value="RLU18227.1"/>
    <property type="molecule type" value="Genomic_DNA"/>
</dbReference>
<evidence type="ECO:0000256" key="1">
    <source>
        <dbReference type="ARBA" id="ARBA00004496"/>
    </source>
</evidence>
<name>A0A3L8DCJ8_OOCBI</name>
<dbReference type="PANTHER" id="PTHR13438:SF2">
    <property type="entry name" value="AMINOACYL TRNA SYNTHASE COMPLEX-INTERACTING MULTIFUNCTIONAL PROTEIN 2"/>
    <property type="match status" value="1"/>
</dbReference>
<dbReference type="Proteomes" id="UP000279307">
    <property type="component" value="Chromosome 9"/>
</dbReference>
<dbReference type="GO" id="GO:0006412">
    <property type="term" value="P:translation"/>
    <property type="evidence" value="ECO:0007669"/>
    <property type="project" value="UniProtKB-KW"/>
</dbReference>
<evidence type="ECO:0000256" key="4">
    <source>
        <dbReference type="SAM" id="MobiDB-lite"/>
    </source>
</evidence>
<keyword evidence="2" id="KW-0963">Cytoplasm</keyword>
<dbReference type="PANTHER" id="PTHR13438">
    <property type="entry name" value="AMINOACYL TRNA SYNTHASE COMPLEX-INTERACTING MULTIFUNCTIONAL PROTEIN"/>
    <property type="match status" value="1"/>
</dbReference>
<organism evidence="6 7">
    <name type="scientific">Ooceraea biroi</name>
    <name type="common">Clonal raider ant</name>
    <name type="synonym">Cerapachys biroi</name>
    <dbReference type="NCBI Taxonomy" id="2015173"/>
    <lineage>
        <taxon>Eukaryota</taxon>
        <taxon>Metazoa</taxon>
        <taxon>Ecdysozoa</taxon>
        <taxon>Arthropoda</taxon>
        <taxon>Hexapoda</taxon>
        <taxon>Insecta</taxon>
        <taxon>Pterygota</taxon>
        <taxon>Neoptera</taxon>
        <taxon>Endopterygota</taxon>
        <taxon>Hymenoptera</taxon>
        <taxon>Apocrita</taxon>
        <taxon>Aculeata</taxon>
        <taxon>Formicoidea</taxon>
        <taxon>Formicidae</taxon>
        <taxon>Dorylinae</taxon>
        <taxon>Ooceraea</taxon>
    </lineage>
</organism>
<reference evidence="6 7" key="1">
    <citation type="journal article" date="2018" name="Genome Res.">
        <title>The genomic architecture and molecular evolution of ant odorant receptors.</title>
        <authorList>
            <person name="McKenzie S.K."/>
            <person name="Kronauer D.J.C."/>
        </authorList>
    </citation>
    <scope>NUCLEOTIDE SEQUENCE [LARGE SCALE GENOMIC DNA]</scope>
    <source>
        <strain evidence="6">Clonal line C1</strain>
    </source>
</reference>
<sequence>MCCHLTAHGVIATRTAIDVVNHDNARKYGHHRGDTNTRVPAGGASERPRRRFFDFPSAREDYLREEMNDYTTTMYALRPIVTLPTIRPCSKPMYEMRNIHEDERDGRRSHQDANTDAKMPDDVITEQVIRLLQKPLPEYGALEIRQEKILNQLAELKKQVSTLCHFLKQSNKAQKPVKKICRLPPRKVLNINILIKANPRRRPYLIDALHKLWKHTDFRVKTYAHSTVKQEVPDYFPPRIISTTKNVVNVILIWKEVEQLEAYVDLQSEPLLGQVNLLRYLYRMIDPYENDQARVHLMDYVLDTCYVACYQKWKTVHDILYTLNSRFDEWSGKDKPNIADVAVWCLIKELNIISLPDPLQQMDKKYDEMFLRKKTKVPLFTQSNYIM</sequence>
<dbReference type="Gene3D" id="1.20.1050.130">
    <property type="match status" value="1"/>
</dbReference>
<protein>
    <recommendedName>
        <fullName evidence="5">AIMP2 thioredoxin-like domain-containing protein</fullName>
    </recommendedName>
</protein>
<gene>
    <name evidence="6" type="ORF">DMN91_008583</name>
</gene>
<comment type="subcellular location">
    <subcellularLocation>
        <location evidence="1">Cytoplasm</location>
    </subcellularLocation>
</comment>
<dbReference type="InterPro" id="IPR042360">
    <property type="entry name" value="AIMP2"/>
</dbReference>
<comment type="caution">
    <text evidence="6">The sequence shown here is derived from an EMBL/GenBank/DDBJ whole genome shotgun (WGS) entry which is preliminary data.</text>
</comment>
<dbReference type="GO" id="GO:0005737">
    <property type="term" value="C:cytoplasm"/>
    <property type="evidence" value="ECO:0007669"/>
    <property type="project" value="UniProtKB-SubCell"/>
</dbReference>
<accession>A0A3L8DCJ8</accession>
<evidence type="ECO:0000313" key="6">
    <source>
        <dbReference type="EMBL" id="RLU18227.1"/>
    </source>
</evidence>
<proteinExistence type="predicted"/>
<evidence type="ECO:0000256" key="2">
    <source>
        <dbReference type="ARBA" id="ARBA00022490"/>
    </source>
</evidence>
<dbReference type="AlphaFoldDB" id="A0A3L8DCJ8"/>